<dbReference type="PANTHER" id="PTHR41523:SF8">
    <property type="entry name" value="ETHYLENE RESPONSE SENSOR PROTEIN"/>
    <property type="match status" value="1"/>
</dbReference>
<dbReference type="Proteomes" id="UP000321580">
    <property type="component" value="Unassembled WGS sequence"/>
</dbReference>
<dbReference type="InterPro" id="IPR011990">
    <property type="entry name" value="TPR-like_helical_dom_sf"/>
</dbReference>
<dbReference type="SMART" id="SM00028">
    <property type="entry name" value="TPR"/>
    <property type="match status" value="4"/>
</dbReference>
<sequence>MLSSFQFYLVLFFFLLGNGLNGQSLDSLRQLAEGAAEKAYGTLTEAEVQDLISYADTLLRVDNDQSLAFIRRVLPHARALGDKGKVEMQAIVVYANGLLAANELDSCASLLESSIARFEGKSEEASYLGHIGSLYQYLGFAYRDKSEFVSAAEHFNTAAAYFDRSGDQRNQLAAKYNQANLLTRLENYERAEQSYEELLGMTENPVVHGVVFSSLGILNMKQGKYSEALDFLLKSEGLIDYANEPELTYLNLGIAYMNLERYSLAEGALAQAAAICKQRGLKRSFLLVWNNFVKLYYRSGDLGRAREFLDLAEEQVSPSNLTEQAVIYEMKAKIYEAEQDWEHALAFLKLKQIYKDSIESMEKLEAISEIEAKYQTQQKELKNQALLRENELQAQINSNQRMGLGGLGLGVLALSGLSLFLYRQRQRIQAQKSEIELLHREQRHRMMNNLVFANSLMSLQVRRLKEQPEAQQAVREADARLRAMSVLQSRLHHDGEGQKTVGIHAYLEEITTALQRSFGSPDKPLRIHLHAPESERVDGEAAMRIGLIVNELATNSCKHAFAGQAAPQIDVRLEPQPDNRYRLIYTDNGSGLPADFQVDTKQSMGLYLIHNLVKQLNGHIAFSNNEGTRVECELDLKAA</sequence>
<feature type="domain" description="Histidine kinase/HSP90-like ATPase" evidence="9">
    <location>
        <begin position="540"/>
        <end position="638"/>
    </location>
</feature>
<evidence type="ECO:0000256" key="5">
    <source>
        <dbReference type="ARBA" id="ARBA00022741"/>
    </source>
</evidence>
<evidence type="ECO:0000256" key="2">
    <source>
        <dbReference type="ARBA" id="ARBA00012438"/>
    </source>
</evidence>
<organism evidence="10 11">
    <name type="scientific">Phaeodactylibacter luteus</name>
    <dbReference type="NCBI Taxonomy" id="1564516"/>
    <lineage>
        <taxon>Bacteria</taxon>
        <taxon>Pseudomonadati</taxon>
        <taxon>Bacteroidota</taxon>
        <taxon>Saprospiria</taxon>
        <taxon>Saprospirales</taxon>
        <taxon>Haliscomenobacteraceae</taxon>
        <taxon>Phaeodactylibacter</taxon>
    </lineage>
</organism>
<dbReference type="Gene3D" id="1.25.40.10">
    <property type="entry name" value="Tetratricopeptide repeat domain"/>
    <property type="match status" value="2"/>
</dbReference>
<dbReference type="Pfam" id="PF02518">
    <property type="entry name" value="HATPase_c"/>
    <property type="match status" value="1"/>
</dbReference>
<proteinExistence type="predicted"/>
<evidence type="ECO:0000313" key="10">
    <source>
        <dbReference type="EMBL" id="TXB67948.1"/>
    </source>
</evidence>
<dbReference type="InterPro" id="IPR036890">
    <property type="entry name" value="HATPase_C_sf"/>
</dbReference>
<reference evidence="10 11" key="1">
    <citation type="submission" date="2019-08" db="EMBL/GenBank/DDBJ databases">
        <title>Genome of Phaeodactylibacter luteus.</title>
        <authorList>
            <person name="Bowman J.P."/>
        </authorList>
    </citation>
    <scope>NUCLEOTIDE SEQUENCE [LARGE SCALE GENOMIC DNA]</scope>
    <source>
        <strain evidence="10 11">KCTC 42180</strain>
    </source>
</reference>
<dbReference type="SUPFAM" id="SSF55874">
    <property type="entry name" value="ATPase domain of HSP90 chaperone/DNA topoisomerase II/histidine kinase"/>
    <property type="match status" value="1"/>
</dbReference>
<keyword evidence="3" id="KW-0597">Phosphoprotein</keyword>
<evidence type="ECO:0000256" key="8">
    <source>
        <dbReference type="SAM" id="Phobius"/>
    </source>
</evidence>
<keyword evidence="8" id="KW-0812">Transmembrane</keyword>
<name>A0A5C6RZX2_9BACT</name>
<evidence type="ECO:0000256" key="7">
    <source>
        <dbReference type="ARBA" id="ARBA00022840"/>
    </source>
</evidence>
<comment type="catalytic activity">
    <reaction evidence="1">
        <text>ATP + protein L-histidine = ADP + protein N-phospho-L-histidine.</text>
        <dbReference type="EC" id="2.7.13.3"/>
    </reaction>
</comment>
<keyword evidence="4" id="KW-0808">Transferase</keyword>
<dbReference type="InterPro" id="IPR019734">
    <property type="entry name" value="TPR_rpt"/>
</dbReference>
<dbReference type="InterPro" id="IPR011495">
    <property type="entry name" value="Sig_transdc_His_kin_sub2_dim/P"/>
</dbReference>
<dbReference type="EMBL" id="VOOR01000005">
    <property type="protein sequence ID" value="TXB67948.1"/>
    <property type="molecule type" value="Genomic_DNA"/>
</dbReference>
<dbReference type="RefSeq" id="WP_147166069.1">
    <property type="nucleotide sequence ID" value="NZ_VOOR01000005.1"/>
</dbReference>
<evidence type="ECO:0000313" key="11">
    <source>
        <dbReference type="Proteomes" id="UP000321580"/>
    </source>
</evidence>
<dbReference type="Gene3D" id="3.30.565.10">
    <property type="entry name" value="Histidine kinase-like ATPase, C-terminal domain"/>
    <property type="match status" value="1"/>
</dbReference>
<evidence type="ECO:0000256" key="3">
    <source>
        <dbReference type="ARBA" id="ARBA00022553"/>
    </source>
</evidence>
<dbReference type="Pfam" id="PF13176">
    <property type="entry name" value="TPR_7"/>
    <property type="match status" value="1"/>
</dbReference>
<protein>
    <recommendedName>
        <fullName evidence="2">histidine kinase</fullName>
        <ecNumber evidence="2">2.7.13.3</ecNumber>
    </recommendedName>
</protein>
<dbReference type="GO" id="GO:0004673">
    <property type="term" value="F:protein histidine kinase activity"/>
    <property type="evidence" value="ECO:0007669"/>
    <property type="project" value="UniProtKB-EC"/>
</dbReference>
<dbReference type="EC" id="2.7.13.3" evidence="2"/>
<feature type="transmembrane region" description="Helical" evidence="8">
    <location>
        <begin position="402"/>
        <end position="422"/>
    </location>
</feature>
<dbReference type="SMART" id="SM00387">
    <property type="entry name" value="HATPase_c"/>
    <property type="match status" value="1"/>
</dbReference>
<dbReference type="InterPro" id="IPR003594">
    <property type="entry name" value="HATPase_dom"/>
</dbReference>
<keyword evidence="8" id="KW-0472">Membrane</keyword>
<keyword evidence="6" id="KW-0418">Kinase</keyword>
<comment type="caution">
    <text evidence="10">The sequence shown here is derived from an EMBL/GenBank/DDBJ whole genome shotgun (WGS) entry which is preliminary data.</text>
</comment>
<gene>
    <name evidence="10" type="ORF">FRY97_03630</name>
</gene>
<keyword evidence="8" id="KW-1133">Transmembrane helix</keyword>
<keyword evidence="7" id="KW-0067">ATP-binding</keyword>
<evidence type="ECO:0000256" key="4">
    <source>
        <dbReference type="ARBA" id="ARBA00022679"/>
    </source>
</evidence>
<dbReference type="GO" id="GO:0005524">
    <property type="term" value="F:ATP binding"/>
    <property type="evidence" value="ECO:0007669"/>
    <property type="project" value="UniProtKB-KW"/>
</dbReference>
<accession>A0A5C6RZX2</accession>
<evidence type="ECO:0000256" key="6">
    <source>
        <dbReference type="ARBA" id="ARBA00022777"/>
    </source>
</evidence>
<dbReference type="SUPFAM" id="SSF48452">
    <property type="entry name" value="TPR-like"/>
    <property type="match status" value="2"/>
</dbReference>
<evidence type="ECO:0000256" key="1">
    <source>
        <dbReference type="ARBA" id="ARBA00000085"/>
    </source>
</evidence>
<keyword evidence="5" id="KW-0547">Nucleotide-binding</keyword>
<dbReference type="AlphaFoldDB" id="A0A5C6RZX2"/>
<keyword evidence="11" id="KW-1185">Reference proteome</keyword>
<dbReference type="Pfam" id="PF07568">
    <property type="entry name" value="HisKA_2"/>
    <property type="match status" value="1"/>
</dbReference>
<evidence type="ECO:0000259" key="9">
    <source>
        <dbReference type="SMART" id="SM00387"/>
    </source>
</evidence>
<dbReference type="PANTHER" id="PTHR41523">
    <property type="entry name" value="TWO-COMPONENT SYSTEM SENSOR PROTEIN"/>
    <property type="match status" value="1"/>
</dbReference>
<dbReference type="OrthoDB" id="9767435at2"/>